<evidence type="ECO:0000313" key="2">
    <source>
        <dbReference type="EMBL" id="CAB4016079.1"/>
    </source>
</evidence>
<feature type="compositionally biased region" description="Polar residues" evidence="1">
    <location>
        <begin position="1"/>
        <end position="21"/>
    </location>
</feature>
<feature type="compositionally biased region" description="Low complexity" evidence="1">
    <location>
        <begin position="22"/>
        <end position="39"/>
    </location>
</feature>
<sequence>MNIALSVSTSSDVAAHENSSCSNSAPSTLANNTNSNPNNGAKTSNKWSEAHQHTGQRVERKNRGAGKCAGNGNLAQHCPSRVQCWNAKNCKAVQGQNQKFKVSTQNTKTNNNKTG</sequence>
<dbReference type="AlphaFoldDB" id="A0A7D9IU40"/>
<feature type="region of interest" description="Disordered" evidence="1">
    <location>
        <begin position="1"/>
        <end position="76"/>
    </location>
</feature>
<comment type="caution">
    <text evidence="2">The sequence shown here is derived from an EMBL/GenBank/DDBJ whole genome shotgun (WGS) entry which is preliminary data.</text>
</comment>
<proteinExistence type="predicted"/>
<gene>
    <name evidence="2" type="ORF">PACLA_8A037412</name>
</gene>
<dbReference type="EMBL" id="CACRXK020008963">
    <property type="protein sequence ID" value="CAB4016079.1"/>
    <property type="molecule type" value="Genomic_DNA"/>
</dbReference>
<feature type="compositionally biased region" description="Low complexity" evidence="1">
    <location>
        <begin position="104"/>
        <end position="115"/>
    </location>
</feature>
<evidence type="ECO:0000256" key="1">
    <source>
        <dbReference type="SAM" id="MobiDB-lite"/>
    </source>
</evidence>
<protein>
    <submittedName>
        <fullName evidence="2">Uncharacterized protein</fullName>
    </submittedName>
</protein>
<organism evidence="2 3">
    <name type="scientific">Paramuricea clavata</name>
    <name type="common">Red gorgonian</name>
    <name type="synonym">Violescent sea-whip</name>
    <dbReference type="NCBI Taxonomy" id="317549"/>
    <lineage>
        <taxon>Eukaryota</taxon>
        <taxon>Metazoa</taxon>
        <taxon>Cnidaria</taxon>
        <taxon>Anthozoa</taxon>
        <taxon>Octocorallia</taxon>
        <taxon>Malacalcyonacea</taxon>
        <taxon>Plexauridae</taxon>
        <taxon>Paramuricea</taxon>
    </lineage>
</organism>
<feature type="region of interest" description="Disordered" evidence="1">
    <location>
        <begin position="95"/>
        <end position="115"/>
    </location>
</feature>
<dbReference type="Proteomes" id="UP001152795">
    <property type="component" value="Unassembled WGS sequence"/>
</dbReference>
<feature type="compositionally biased region" description="Basic and acidic residues" evidence="1">
    <location>
        <begin position="48"/>
        <end position="62"/>
    </location>
</feature>
<reference evidence="2" key="1">
    <citation type="submission" date="2020-04" db="EMBL/GenBank/DDBJ databases">
        <authorList>
            <person name="Alioto T."/>
            <person name="Alioto T."/>
            <person name="Gomez Garrido J."/>
        </authorList>
    </citation>
    <scope>NUCLEOTIDE SEQUENCE</scope>
    <source>
        <strain evidence="2">A484AB</strain>
    </source>
</reference>
<name>A0A7D9IU40_PARCT</name>
<keyword evidence="3" id="KW-1185">Reference proteome</keyword>
<accession>A0A7D9IU40</accession>
<evidence type="ECO:0000313" key="3">
    <source>
        <dbReference type="Proteomes" id="UP001152795"/>
    </source>
</evidence>